<reference evidence="1 2" key="1">
    <citation type="submission" date="2020-03" db="EMBL/GenBank/DDBJ databases">
        <title>Above-ground endophytic microbial communities from plants in different locations in the United States.</title>
        <authorList>
            <person name="Frank C."/>
        </authorList>
    </citation>
    <scope>NUCLEOTIDE SEQUENCE [LARGE SCALE GENOMIC DNA]</scope>
    <source>
        <strain evidence="1 2">WW7</strain>
    </source>
</reference>
<evidence type="ECO:0000313" key="2">
    <source>
        <dbReference type="Proteomes" id="UP001318300"/>
    </source>
</evidence>
<protein>
    <submittedName>
        <fullName evidence="1">Uncharacterized protein</fullName>
    </submittedName>
</protein>
<organism evidence="1 2">
    <name type="scientific">Curtobacterium salicis</name>
    <dbReference type="NCBI Taxonomy" id="1779862"/>
    <lineage>
        <taxon>Bacteria</taxon>
        <taxon>Bacillati</taxon>
        <taxon>Actinomycetota</taxon>
        <taxon>Actinomycetes</taxon>
        <taxon>Micrococcales</taxon>
        <taxon>Microbacteriaceae</taxon>
        <taxon>Curtobacterium</taxon>
    </lineage>
</organism>
<sequence>MIVAVFIAVIAVIAAVCAAMAIADRRRARALRDLPDTGVPHGSGASDHDLRVAEAQAARTAGGTGYTGGSGI</sequence>
<name>A0ABX0T4B6_9MICO</name>
<dbReference type="EMBL" id="JAAOYO010000001">
    <property type="protein sequence ID" value="NII39743.1"/>
    <property type="molecule type" value="Genomic_DNA"/>
</dbReference>
<gene>
    <name evidence="1" type="ORF">E9228_000362</name>
</gene>
<dbReference type="Proteomes" id="UP001318300">
    <property type="component" value="Unassembled WGS sequence"/>
</dbReference>
<proteinExistence type="predicted"/>
<evidence type="ECO:0000313" key="1">
    <source>
        <dbReference type="EMBL" id="NII39743.1"/>
    </source>
</evidence>
<accession>A0ABX0T4B6</accession>
<comment type="caution">
    <text evidence="1">The sequence shown here is derived from an EMBL/GenBank/DDBJ whole genome shotgun (WGS) entry which is preliminary data.</text>
</comment>
<dbReference type="RefSeq" id="WP_166778897.1">
    <property type="nucleotide sequence ID" value="NZ_JAAOYO010000001.1"/>
</dbReference>
<keyword evidence="2" id="KW-1185">Reference proteome</keyword>